<accession>A0A918K936</accession>
<keyword evidence="2" id="KW-0328">Glycosyltransferase</keyword>
<dbReference type="Pfam" id="PF00156">
    <property type="entry name" value="Pribosyltran"/>
    <property type="match status" value="1"/>
</dbReference>
<dbReference type="Gene3D" id="3.40.50.2020">
    <property type="match status" value="1"/>
</dbReference>
<keyword evidence="3" id="KW-1185">Reference proteome</keyword>
<sequence length="216" mass="23550">MRAFKNRVSAGQELAQAVLDRLEPDKDDYFLVLALPRGGVPVAFEVAQKLGAELDLMVVRKLGLPWHSELAMGAIASGGIRILNEDVVRGSGVSEASIDQVQQDEEKELKRRETAYRGDRPMPTIQGRRVIIVDDGIATGATMKAAVQGVRSRKPADITVAVPVAPPETLSALRDLADDVVCVLAPDMMNAIGAWYVDFNQTSDDEVRELLNRAWS</sequence>
<name>A0A918K936_9GAMM</name>
<dbReference type="Proteomes" id="UP000626148">
    <property type="component" value="Unassembled WGS sequence"/>
</dbReference>
<dbReference type="GO" id="GO:0016757">
    <property type="term" value="F:glycosyltransferase activity"/>
    <property type="evidence" value="ECO:0007669"/>
    <property type="project" value="UniProtKB-KW"/>
</dbReference>
<dbReference type="SUPFAM" id="SSF53271">
    <property type="entry name" value="PRTase-like"/>
    <property type="match status" value="1"/>
</dbReference>
<organism evidence="2 3">
    <name type="scientific">Saccharospirillum salsuginis</name>
    <dbReference type="NCBI Taxonomy" id="418750"/>
    <lineage>
        <taxon>Bacteria</taxon>
        <taxon>Pseudomonadati</taxon>
        <taxon>Pseudomonadota</taxon>
        <taxon>Gammaproteobacteria</taxon>
        <taxon>Oceanospirillales</taxon>
        <taxon>Saccharospirillaceae</taxon>
        <taxon>Saccharospirillum</taxon>
    </lineage>
</organism>
<protein>
    <submittedName>
        <fullName evidence="2">Phosphoribosyltransferase</fullName>
    </submittedName>
</protein>
<dbReference type="RefSeq" id="WP_189608459.1">
    <property type="nucleotide sequence ID" value="NZ_BMXR01000004.1"/>
</dbReference>
<gene>
    <name evidence="2" type="ORF">GCM10007392_20750</name>
</gene>
<evidence type="ECO:0000259" key="1">
    <source>
        <dbReference type="Pfam" id="PF00156"/>
    </source>
</evidence>
<dbReference type="InterPro" id="IPR000836">
    <property type="entry name" value="PRTase_dom"/>
</dbReference>
<evidence type="ECO:0000313" key="3">
    <source>
        <dbReference type="Proteomes" id="UP000626148"/>
    </source>
</evidence>
<dbReference type="EMBL" id="BMXR01000004">
    <property type="protein sequence ID" value="GGX53105.1"/>
    <property type="molecule type" value="Genomic_DNA"/>
</dbReference>
<feature type="domain" description="Phosphoribosyltransferase" evidence="1">
    <location>
        <begin position="12"/>
        <end position="187"/>
    </location>
</feature>
<dbReference type="CDD" id="cd06223">
    <property type="entry name" value="PRTases_typeI"/>
    <property type="match status" value="1"/>
</dbReference>
<proteinExistence type="predicted"/>
<dbReference type="Gene3D" id="3.30.1310.20">
    <property type="entry name" value="PRTase-like"/>
    <property type="match status" value="1"/>
</dbReference>
<comment type="caution">
    <text evidence="2">The sequence shown here is derived from an EMBL/GenBank/DDBJ whole genome shotgun (WGS) entry which is preliminary data.</text>
</comment>
<reference evidence="2" key="2">
    <citation type="submission" date="2020-09" db="EMBL/GenBank/DDBJ databases">
        <authorList>
            <person name="Sun Q."/>
            <person name="Kim S."/>
        </authorList>
    </citation>
    <scope>NUCLEOTIDE SEQUENCE</scope>
    <source>
        <strain evidence="2">KCTC 22169</strain>
    </source>
</reference>
<reference evidence="2" key="1">
    <citation type="journal article" date="2014" name="Int. J. Syst. Evol. Microbiol.">
        <title>Complete genome sequence of Corynebacterium casei LMG S-19264T (=DSM 44701T), isolated from a smear-ripened cheese.</title>
        <authorList>
            <consortium name="US DOE Joint Genome Institute (JGI-PGF)"/>
            <person name="Walter F."/>
            <person name="Albersmeier A."/>
            <person name="Kalinowski J."/>
            <person name="Ruckert C."/>
        </authorList>
    </citation>
    <scope>NUCLEOTIDE SEQUENCE</scope>
    <source>
        <strain evidence="2">KCTC 22169</strain>
    </source>
</reference>
<keyword evidence="2" id="KW-0808">Transferase</keyword>
<evidence type="ECO:0000313" key="2">
    <source>
        <dbReference type="EMBL" id="GGX53105.1"/>
    </source>
</evidence>
<dbReference type="AlphaFoldDB" id="A0A918K936"/>
<dbReference type="InterPro" id="IPR029057">
    <property type="entry name" value="PRTase-like"/>
</dbReference>